<feature type="signal peptide" evidence="2">
    <location>
        <begin position="1"/>
        <end position="38"/>
    </location>
</feature>
<dbReference type="Proteomes" id="UP000198937">
    <property type="component" value="Unassembled WGS sequence"/>
</dbReference>
<sequence>MRIERTPNTLLRTTPTTRRWSAGLIAGLLLAGCQPGPASPTPATPAPTTPPMPPSPALVATAPGLTPPQRLRLLAGTITAAPADRTIDLPYTYLHTQSWTRATNVITRSDLQRWRRDADDSGREVTRRLPDVHGLAHRPTPDERRQFATAGTKTTRYVSGELEPYLPEPLTTDIAELVGALAPRELAGEPAYPRMLVQGVIGVATSQYLNQEQRAAALGVLADVPAISYQGEQTDLAGRTGLGFTVSADNSQTQLIVHPRTGEILSAQERVHGAKAGLFSYVLILEHGHTGTDTATLGGRP</sequence>
<keyword evidence="4" id="KW-1185">Reference proteome</keyword>
<dbReference type="EMBL" id="FMIA01000002">
    <property type="protein sequence ID" value="SCL48327.1"/>
    <property type="molecule type" value="Genomic_DNA"/>
</dbReference>
<dbReference type="AlphaFoldDB" id="A0A1C6U2T7"/>
<dbReference type="PROSITE" id="PS51257">
    <property type="entry name" value="PROKAR_LIPOPROTEIN"/>
    <property type="match status" value="1"/>
</dbReference>
<reference evidence="3 4" key="1">
    <citation type="submission" date="2016-06" db="EMBL/GenBank/DDBJ databases">
        <authorList>
            <person name="Kjaerup R.B."/>
            <person name="Dalgaard T.S."/>
            <person name="Juul-Madsen H.R."/>
        </authorList>
    </citation>
    <scope>NUCLEOTIDE SEQUENCE [LARGE SCALE GENOMIC DNA]</scope>
    <source>
        <strain evidence="3 4">DSM 45577</strain>
    </source>
</reference>
<organism evidence="3 4">
    <name type="scientific">Micromonospora yangpuensis</name>
    <dbReference type="NCBI Taxonomy" id="683228"/>
    <lineage>
        <taxon>Bacteria</taxon>
        <taxon>Bacillati</taxon>
        <taxon>Actinomycetota</taxon>
        <taxon>Actinomycetes</taxon>
        <taxon>Micromonosporales</taxon>
        <taxon>Micromonosporaceae</taxon>
        <taxon>Micromonospora</taxon>
    </lineage>
</organism>
<evidence type="ECO:0000313" key="4">
    <source>
        <dbReference type="Proteomes" id="UP000198937"/>
    </source>
</evidence>
<accession>A0A1C6U2T7</accession>
<keyword evidence="2" id="KW-0732">Signal</keyword>
<name>A0A1C6U2T7_9ACTN</name>
<gene>
    <name evidence="3" type="ORF">GA0070617_0843</name>
</gene>
<feature type="region of interest" description="Disordered" evidence="1">
    <location>
        <begin position="33"/>
        <end position="52"/>
    </location>
</feature>
<evidence type="ECO:0000256" key="1">
    <source>
        <dbReference type="SAM" id="MobiDB-lite"/>
    </source>
</evidence>
<protein>
    <submittedName>
        <fullName evidence="3">Uncharacterized protein</fullName>
    </submittedName>
</protein>
<feature type="chain" id="PRO_5008747387" evidence="2">
    <location>
        <begin position="39"/>
        <end position="301"/>
    </location>
</feature>
<evidence type="ECO:0000256" key="2">
    <source>
        <dbReference type="SAM" id="SignalP"/>
    </source>
</evidence>
<evidence type="ECO:0000313" key="3">
    <source>
        <dbReference type="EMBL" id="SCL48327.1"/>
    </source>
</evidence>
<feature type="compositionally biased region" description="Pro residues" evidence="1">
    <location>
        <begin position="37"/>
        <end position="52"/>
    </location>
</feature>
<proteinExistence type="predicted"/>